<accession>A0ABW3GVE2</accession>
<dbReference type="EMBL" id="JBHTJF010000022">
    <property type="protein sequence ID" value="MFD0943186.1"/>
    <property type="molecule type" value="Genomic_DNA"/>
</dbReference>
<protein>
    <submittedName>
        <fullName evidence="1">DUF2922 domain-containing protein</fullName>
    </submittedName>
</protein>
<gene>
    <name evidence="1" type="ORF">ACFQ0V_05310</name>
</gene>
<dbReference type="RefSeq" id="WP_381010612.1">
    <property type="nucleotide sequence ID" value="NZ_JBHTJF010000022.1"/>
</dbReference>
<evidence type="ECO:0000313" key="1">
    <source>
        <dbReference type="EMBL" id="MFD0943186.1"/>
    </source>
</evidence>
<dbReference type="Proteomes" id="UP001596976">
    <property type="component" value="Unassembled WGS sequence"/>
</dbReference>
<sequence length="71" mass="7812">MKELQLVFLTSLGKRVTYAIPDPRESVTEEEVVDVMQEVIATNAFVIDGAALTEALEAKVVARDTSVIYAR</sequence>
<comment type="caution">
    <text evidence="1">The sequence shown here is derived from an EMBL/GenBank/DDBJ whole genome shotgun (WGS) entry which is preliminary data.</text>
</comment>
<name>A0ABW3GVE2_9BACL</name>
<proteinExistence type="predicted"/>
<dbReference type="Pfam" id="PF11148">
    <property type="entry name" value="DUF2922"/>
    <property type="match status" value="1"/>
</dbReference>
<dbReference type="InterPro" id="IPR021321">
    <property type="entry name" value="DUF2922"/>
</dbReference>
<evidence type="ECO:0000313" key="2">
    <source>
        <dbReference type="Proteomes" id="UP001596976"/>
    </source>
</evidence>
<organism evidence="1 2">
    <name type="scientific">Savagea faecisuis</name>
    <dbReference type="NCBI Taxonomy" id="1274803"/>
    <lineage>
        <taxon>Bacteria</taxon>
        <taxon>Bacillati</taxon>
        <taxon>Bacillota</taxon>
        <taxon>Bacilli</taxon>
        <taxon>Bacillales</taxon>
        <taxon>Caryophanaceae</taxon>
        <taxon>Savagea</taxon>
    </lineage>
</organism>
<reference evidence="2" key="1">
    <citation type="journal article" date="2019" name="Int. J. Syst. Evol. Microbiol.">
        <title>The Global Catalogue of Microorganisms (GCM) 10K type strain sequencing project: providing services to taxonomists for standard genome sequencing and annotation.</title>
        <authorList>
            <consortium name="The Broad Institute Genomics Platform"/>
            <consortium name="The Broad Institute Genome Sequencing Center for Infectious Disease"/>
            <person name="Wu L."/>
            <person name="Ma J."/>
        </authorList>
    </citation>
    <scope>NUCLEOTIDE SEQUENCE [LARGE SCALE GENOMIC DNA]</scope>
    <source>
        <strain evidence="2">CCUG 63563</strain>
    </source>
</reference>
<keyword evidence="2" id="KW-1185">Reference proteome</keyword>